<accession>A0ACB9Z1G8</accession>
<sequence length="275" mass="32055">MPPKYQGFTLDQAINDAGSPPPPETYGWEHVYDGEPPVSFFTDCDPSKALAIFSTVNATKPFRRVENPTFERDVLLWPARKIQDFADGIRREYYGFCKYISAPRDYDELYTYWDAYDIYYLGAQNLWNVLNHMNFESQLINKELQDEVTPWIEQYVSEVLVDKEAQKHLQDFDAEVHGDILSYFDAKYLPDLDGLETIYHNALRDILMSNCMRLRRGGAVYPQYRIDTQPFEGAYSQPSTGKYFRLSYSHFRFVFDLQRLLIREKATDATNAGSS</sequence>
<protein>
    <submittedName>
        <fullName evidence="1">Uncharacterized protein</fullName>
    </submittedName>
</protein>
<dbReference type="EMBL" id="MU393475">
    <property type="protein sequence ID" value="KAI4865211.1"/>
    <property type="molecule type" value="Genomic_DNA"/>
</dbReference>
<dbReference type="Proteomes" id="UP001497700">
    <property type="component" value="Unassembled WGS sequence"/>
</dbReference>
<keyword evidence="2" id="KW-1185">Reference proteome</keyword>
<proteinExistence type="predicted"/>
<evidence type="ECO:0000313" key="1">
    <source>
        <dbReference type="EMBL" id="KAI4865211.1"/>
    </source>
</evidence>
<comment type="caution">
    <text evidence="1">The sequence shown here is derived from an EMBL/GenBank/DDBJ whole genome shotgun (WGS) entry which is preliminary data.</text>
</comment>
<gene>
    <name evidence="1" type="ORF">F4820DRAFT_306600</name>
</gene>
<reference evidence="1 2" key="1">
    <citation type="journal article" date="2022" name="New Phytol.">
        <title>Ecological generalism drives hyperdiversity of secondary metabolite gene clusters in xylarialean endophytes.</title>
        <authorList>
            <person name="Franco M.E.E."/>
            <person name="Wisecaver J.H."/>
            <person name="Arnold A.E."/>
            <person name="Ju Y.M."/>
            <person name="Slot J.C."/>
            <person name="Ahrendt S."/>
            <person name="Moore L.P."/>
            <person name="Eastman K.E."/>
            <person name="Scott K."/>
            <person name="Konkel Z."/>
            <person name="Mondo S.J."/>
            <person name="Kuo A."/>
            <person name="Hayes R.D."/>
            <person name="Haridas S."/>
            <person name="Andreopoulos B."/>
            <person name="Riley R."/>
            <person name="LaButti K."/>
            <person name="Pangilinan J."/>
            <person name="Lipzen A."/>
            <person name="Amirebrahimi M."/>
            <person name="Yan J."/>
            <person name="Adam C."/>
            <person name="Keymanesh K."/>
            <person name="Ng V."/>
            <person name="Louie K."/>
            <person name="Northen T."/>
            <person name="Drula E."/>
            <person name="Henrissat B."/>
            <person name="Hsieh H.M."/>
            <person name="Youens-Clark K."/>
            <person name="Lutzoni F."/>
            <person name="Miadlikowska J."/>
            <person name="Eastwood D.C."/>
            <person name="Hamelin R.C."/>
            <person name="Grigoriev I.V."/>
            <person name="U'Ren J.M."/>
        </authorList>
    </citation>
    <scope>NUCLEOTIDE SEQUENCE [LARGE SCALE GENOMIC DNA]</scope>
    <source>
        <strain evidence="1 2">CBS 119005</strain>
    </source>
</reference>
<organism evidence="1 2">
    <name type="scientific">Hypoxylon rubiginosum</name>
    <dbReference type="NCBI Taxonomy" id="110542"/>
    <lineage>
        <taxon>Eukaryota</taxon>
        <taxon>Fungi</taxon>
        <taxon>Dikarya</taxon>
        <taxon>Ascomycota</taxon>
        <taxon>Pezizomycotina</taxon>
        <taxon>Sordariomycetes</taxon>
        <taxon>Xylariomycetidae</taxon>
        <taxon>Xylariales</taxon>
        <taxon>Hypoxylaceae</taxon>
        <taxon>Hypoxylon</taxon>
    </lineage>
</organism>
<name>A0ACB9Z1G8_9PEZI</name>
<evidence type="ECO:0000313" key="2">
    <source>
        <dbReference type="Proteomes" id="UP001497700"/>
    </source>
</evidence>